<accession>A0ABQ7H8D8</accession>
<feature type="compositionally biased region" description="Low complexity" evidence="1">
    <location>
        <begin position="586"/>
        <end position="599"/>
    </location>
</feature>
<feature type="compositionally biased region" description="Low complexity" evidence="1">
    <location>
        <begin position="218"/>
        <end position="230"/>
    </location>
</feature>
<feature type="compositionally biased region" description="Low complexity" evidence="1">
    <location>
        <begin position="672"/>
        <end position="683"/>
    </location>
</feature>
<name>A0ABQ7H8D8_DUNSA</name>
<feature type="region of interest" description="Disordered" evidence="1">
    <location>
        <begin position="1182"/>
        <end position="1230"/>
    </location>
</feature>
<feature type="region of interest" description="Disordered" evidence="1">
    <location>
        <begin position="393"/>
        <end position="427"/>
    </location>
</feature>
<feature type="region of interest" description="Disordered" evidence="1">
    <location>
        <begin position="649"/>
        <end position="690"/>
    </location>
</feature>
<protein>
    <recommendedName>
        <fullName evidence="2">RelA/SpoT domain-containing protein</fullName>
    </recommendedName>
</protein>
<dbReference type="InterPro" id="IPR056011">
    <property type="entry name" value="DUF7589"/>
</dbReference>
<feature type="compositionally biased region" description="Low complexity" evidence="1">
    <location>
        <begin position="807"/>
        <end position="816"/>
    </location>
</feature>
<feature type="compositionally biased region" description="Low complexity" evidence="1">
    <location>
        <begin position="904"/>
        <end position="930"/>
    </location>
</feature>
<evidence type="ECO:0000256" key="1">
    <source>
        <dbReference type="SAM" id="MobiDB-lite"/>
    </source>
</evidence>
<reference evidence="3" key="1">
    <citation type="submission" date="2017-08" db="EMBL/GenBank/DDBJ databases">
        <authorList>
            <person name="Polle J.E."/>
            <person name="Barry K."/>
            <person name="Cushman J."/>
            <person name="Schmutz J."/>
            <person name="Tran D."/>
            <person name="Hathwaick L.T."/>
            <person name="Yim W.C."/>
            <person name="Jenkins J."/>
            <person name="Mckie-Krisberg Z.M."/>
            <person name="Prochnik S."/>
            <person name="Lindquist E."/>
            <person name="Dockter R.B."/>
            <person name="Adam C."/>
            <person name="Molina H."/>
            <person name="Bunkerborg J."/>
            <person name="Jin E."/>
            <person name="Buchheim M."/>
            <person name="Magnuson J."/>
        </authorList>
    </citation>
    <scope>NUCLEOTIDE SEQUENCE</scope>
    <source>
        <strain evidence="3">CCAP 19/18</strain>
    </source>
</reference>
<feature type="compositionally biased region" description="Low complexity" evidence="1">
    <location>
        <begin position="1182"/>
        <end position="1228"/>
    </location>
</feature>
<feature type="region of interest" description="Disordered" evidence="1">
    <location>
        <begin position="185"/>
        <end position="230"/>
    </location>
</feature>
<dbReference type="SUPFAM" id="SSF81301">
    <property type="entry name" value="Nucleotidyltransferase"/>
    <property type="match status" value="1"/>
</dbReference>
<dbReference type="PANTHER" id="PTHR21262">
    <property type="entry name" value="GUANOSINE-3',5'-BIS DIPHOSPHATE 3'-PYROPHOSPHOHYDROLASE"/>
    <property type="match status" value="1"/>
</dbReference>
<evidence type="ECO:0000313" key="4">
    <source>
        <dbReference type="Proteomes" id="UP000815325"/>
    </source>
</evidence>
<dbReference type="Pfam" id="PF24500">
    <property type="entry name" value="DUF7589"/>
    <property type="match status" value="1"/>
</dbReference>
<dbReference type="SUPFAM" id="SSF109604">
    <property type="entry name" value="HD-domain/PDEase-like"/>
    <property type="match status" value="1"/>
</dbReference>
<dbReference type="Pfam" id="PF04607">
    <property type="entry name" value="RelA_SpoT"/>
    <property type="match status" value="1"/>
</dbReference>
<feature type="compositionally biased region" description="Low complexity" evidence="1">
    <location>
        <begin position="999"/>
        <end position="1030"/>
    </location>
</feature>
<dbReference type="Gene3D" id="1.10.3210.10">
    <property type="entry name" value="Hypothetical protein af1432"/>
    <property type="match status" value="1"/>
</dbReference>
<feature type="compositionally biased region" description="Polar residues" evidence="1">
    <location>
        <begin position="939"/>
        <end position="960"/>
    </location>
</feature>
<dbReference type="Proteomes" id="UP000815325">
    <property type="component" value="Unassembled WGS sequence"/>
</dbReference>
<dbReference type="EMBL" id="MU069448">
    <property type="protein sequence ID" value="KAF5843116.1"/>
    <property type="molecule type" value="Genomic_DNA"/>
</dbReference>
<keyword evidence="4" id="KW-1185">Reference proteome</keyword>
<dbReference type="Gene3D" id="3.30.460.10">
    <property type="entry name" value="Beta Polymerase, domain 2"/>
    <property type="match status" value="1"/>
</dbReference>
<dbReference type="CDD" id="cd05399">
    <property type="entry name" value="NT_Rel-Spo_like"/>
    <property type="match status" value="1"/>
</dbReference>
<dbReference type="SMART" id="SM00954">
    <property type="entry name" value="RelA_SpoT"/>
    <property type="match status" value="1"/>
</dbReference>
<proteinExistence type="predicted"/>
<dbReference type="InterPro" id="IPR003607">
    <property type="entry name" value="HD/PDEase_dom"/>
</dbReference>
<dbReference type="InterPro" id="IPR043519">
    <property type="entry name" value="NT_sf"/>
</dbReference>
<feature type="region of interest" description="Disordered" evidence="1">
    <location>
        <begin position="867"/>
        <end position="987"/>
    </location>
</feature>
<dbReference type="Pfam" id="PF13328">
    <property type="entry name" value="HD_4"/>
    <property type="match status" value="1"/>
</dbReference>
<dbReference type="CDD" id="cd00077">
    <property type="entry name" value="HDc"/>
    <property type="match status" value="1"/>
</dbReference>
<feature type="compositionally biased region" description="Low complexity" evidence="1">
    <location>
        <begin position="407"/>
        <end position="427"/>
    </location>
</feature>
<feature type="domain" description="RelA/SpoT" evidence="2">
    <location>
        <begin position="713"/>
        <end position="813"/>
    </location>
</feature>
<dbReference type="PANTHER" id="PTHR21262:SF31">
    <property type="entry name" value="GTP PYROPHOSPHOKINASE"/>
    <property type="match status" value="1"/>
</dbReference>
<comment type="caution">
    <text evidence="3">The sequence shown here is derived from an EMBL/GenBank/DDBJ whole genome shotgun (WGS) entry which is preliminary data.</text>
</comment>
<feature type="compositionally biased region" description="Gly residues" evidence="1">
    <location>
        <begin position="394"/>
        <end position="404"/>
    </location>
</feature>
<evidence type="ECO:0000313" key="3">
    <source>
        <dbReference type="EMBL" id="KAF5843116.1"/>
    </source>
</evidence>
<organism evidence="3 4">
    <name type="scientific">Dunaliella salina</name>
    <name type="common">Green alga</name>
    <name type="synonym">Protococcus salinus</name>
    <dbReference type="NCBI Taxonomy" id="3046"/>
    <lineage>
        <taxon>Eukaryota</taxon>
        <taxon>Viridiplantae</taxon>
        <taxon>Chlorophyta</taxon>
        <taxon>core chlorophytes</taxon>
        <taxon>Chlorophyceae</taxon>
        <taxon>CS clade</taxon>
        <taxon>Chlamydomonadales</taxon>
        <taxon>Dunaliellaceae</taxon>
        <taxon>Dunaliella</taxon>
    </lineage>
</organism>
<feature type="compositionally biased region" description="Low complexity" evidence="1">
    <location>
        <begin position="826"/>
        <end position="844"/>
    </location>
</feature>
<feature type="region of interest" description="Disordered" evidence="1">
    <location>
        <begin position="999"/>
        <end position="1046"/>
    </location>
</feature>
<feature type="region of interest" description="Disordered" evidence="1">
    <location>
        <begin position="571"/>
        <end position="599"/>
    </location>
</feature>
<feature type="region of interest" description="Disordered" evidence="1">
    <location>
        <begin position="785"/>
        <end position="844"/>
    </location>
</feature>
<sequence>MVAALLHDVIDDTCVDIDAIQAKFGENVAHMVSKVSKLSQMNQLLRRGKRKGWAEYSPQHFQSLRKMIVDMVFEEPLVILVKLADRLHNMRTVYVLKREKQCSVAEETLEVWCTMAECLGWDALKSEMEDLCFAALEPDKYCALRAHLDRMWNLPTLRVVEEQADSNSLPANAMAPAPPLTIRARRAADAAAARRAMPEEEKDAPGLQKRSRRRRSRSPASSAGSQINKATAAAAAVITDTASGTRMRGPLVKKDSGFGVATSAATTREAPPTSAATLDLGIRIVASSPAEGWEGPEECDVVDWQEAAAAAAARGNVGVADPGNSTGGAAMSSSWGCHDEYVQQDVEGSTQQLEQGCVGNGWLPYPQQQQQQQQQEQVSMQVASGTRGFAENAWGGGGVEGGGSREAATTAAAPLSSPTASSVATPTLDRVPTGQLTGGGGGPGGAGAGGVLRSGDGKWEGLYVRGEDVDNSVTRDEEAQVWRPLRSDGSVLYTEAMLKGDTPPPAPAFRQQRALQQQLQQLEQEQLDAVKKRVSGGTFAGSGGVGGGSGAGGLQNSMARFLQTKSPLTLQQQGRVGDEDQSCFPQQSGNQQRQEQRDNPQQLLANLTLPPSMPSLPFLSRRAPPLRATLDDPAATAAPDIRSILSARSKAKAAGRGNRELGGASGKGLAAGGTPQQPQSQQQVSRPKPLTLQQQSLKGLVSTVVPFDSVNFKNTKSLSSSTRRGLEVFDARALRVIVDDEGGTRSRDAVETCYKLVSTVHSIWKPVPHEFDDYISNPKPSGYQALHTAVKGPGGIPMEENTTSTKSSNPSARAPTSTPPLPLPLPLSMEAPASAPSPSNILSPIDPAKGSTLLGRVACQVSNALRLPQTGGNGQHSAQSPSTQPPPLSKPQVHQHLQHHQQHHSQLPSQPLPEQQQQQQQQQQHAQMHSPPQPPSQQGAVSSDASLPSLSATATLQAPGSSSTTTTITRSPVRDTECDNGASKLGPQQLGDQWLVLQQQQEQQQQGTAGALASSDSSEGGASLLSASMSESEDDQGGSSPPPIFRGRGWVGQPVLRIAKDKLRYGVVVGSSGGGKRLLVAVKLGPTHPLYPTRIPDYSFYSALQAHVQEKSWNTPGRGDLVLRLEEFVLANNGRFHRKDHMGYVLPAETLTLLEGFEEEAEAMARSAQQQKLQQLLLPRHPAHQQQQLLQQGEHSQQQQSQAQQGAENSGSSSASTSTRTGTSLSERVNQEKMERFRAQMQEAHLRTQQLRKAIDWGRSAMGRYHPSGMTPSNEVAILIWPGGSIEHWPRGTTVGEVVRLKGIPQDEPRDVRASATSIAGGEDPGWLVRNSTFAGASYNVNNRLVPESTVLNDGDLVILSGEKMKI</sequence>
<gene>
    <name evidence="3" type="ORF">DUNSADRAFT_2153</name>
</gene>
<dbReference type="InterPro" id="IPR007685">
    <property type="entry name" value="RelA_SpoT"/>
</dbReference>
<evidence type="ECO:0000259" key="2">
    <source>
        <dbReference type="SMART" id="SM00954"/>
    </source>
</evidence>
<feature type="compositionally biased region" description="Low complexity" evidence="1">
    <location>
        <begin position="961"/>
        <end position="971"/>
    </location>
</feature>